<dbReference type="InterPro" id="IPR050304">
    <property type="entry name" value="MT-severing_AAA_ATPase"/>
</dbReference>
<dbReference type="SMART" id="SM00382">
    <property type="entry name" value="AAA"/>
    <property type="match status" value="1"/>
</dbReference>
<dbReference type="Pfam" id="PF09336">
    <property type="entry name" value="Vps4_C"/>
    <property type="match status" value="1"/>
</dbReference>
<sequence length="378" mass="41519">MDAMADCADIAVNEAAKNNDLIPFILDNFGVGKEVSLSEIERLLSKYKGVDCDLVDRKQPINTTGFQTASGCTISNSQPKENQPKDALRERILSEIVETNLNVTWDDIVGLSDVKQAINEMVLWPLMRPDIFTGLRNPPRGLLLFGPPGTGKTMIGRCIASQVKATFFSISASSLTSKWAGEGERMVRTLFEMAREMAPSIIFVDEIDSLLSQRTENENEGSRRIKTEFLVQFDGTKTDGTERILLVGATNRPHEIDDAARRRLVKRIYVPLPCAGARGQLISKLVGGYANELSGHEAELVELTVGYSGSDIFSLCREACLEPLREIGDISDFRAECARPIGISDFAKAARAIRKSVSESDLDLYSKFNSEFGAVGKG</sequence>
<dbReference type="InterPro" id="IPR015415">
    <property type="entry name" value="Spast_Vps4_C"/>
</dbReference>
<proteinExistence type="inferred from homology"/>
<reference evidence="6 7" key="1">
    <citation type="journal article" date="2017" name="Environ. Microbiol.">
        <title>Decay of the glycolytic pathway and adaptation to intranuclear parasitism within Enterocytozoonidae microsporidia.</title>
        <authorList>
            <person name="Wiredu Boakye D."/>
            <person name="Jaroenlak P."/>
            <person name="Prachumwat A."/>
            <person name="Williams T.A."/>
            <person name="Bateman K.S."/>
            <person name="Itsathitphaisarn O."/>
            <person name="Sritunyalucksana K."/>
            <person name="Paszkiewicz K.H."/>
            <person name="Moore K.A."/>
            <person name="Stentiford G.D."/>
            <person name="Williams B.A."/>
        </authorList>
    </citation>
    <scope>NUCLEOTIDE SEQUENCE [LARGE SCALE GENOMIC DNA]</scope>
    <source>
        <strain evidence="6 7">GB1</strain>
    </source>
</reference>
<accession>A0A1Y1S7R7</accession>
<comment type="similarity">
    <text evidence="1 4">Belongs to the AAA ATPase family.</text>
</comment>
<dbReference type="InterPro" id="IPR003959">
    <property type="entry name" value="ATPase_AAA_core"/>
</dbReference>
<dbReference type="Proteomes" id="UP000192639">
    <property type="component" value="Unassembled WGS sequence"/>
</dbReference>
<evidence type="ECO:0000256" key="2">
    <source>
        <dbReference type="ARBA" id="ARBA00022741"/>
    </source>
</evidence>
<evidence type="ECO:0000256" key="1">
    <source>
        <dbReference type="ARBA" id="ARBA00006914"/>
    </source>
</evidence>
<dbReference type="PANTHER" id="PTHR23074">
    <property type="entry name" value="AAA DOMAIN-CONTAINING"/>
    <property type="match status" value="1"/>
</dbReference>
<dbReference type="PANTHER" id="PTHR23074:SF17">
    <property type="entry name" value="FIDGETIN-LIKE PROTEIN 1"/>
    <property type="match status" value="1"/>
</dbReference>
<dbReference type="VEuPathDB" id="MicrosporidiaDB:ECANGB1_1207"/>
<dbReference type="SUPFAM" id="SSF52540">
    <property type="entry name" value="P-loop containing nucleoside triphosphate hydrolases"/>
    <property type="match status" value="1"/>
</dbReference>
<feature type="domain" description="AAA+ ATPase" evidence="5">
    <location>
        <begin position="138"/>
        <end position="274"/>
    </location>
</feature>
<evidence type="ECO:0000313" key="6">
    <source>
        <dbReference type="EMBL" id="ORD94052.1"/>
    </source>
</evidence>
<dbReference type="InterPro" id="IPR003960">
    <property type="entry name" value="ATPase_AAA_CS"/>
</dbReference>
<dbReference type="InterPro" id="IPR027417">
    <property type="entry name" value="P-loop_NTPase"/>
</dbReference>
<dbReference type="AlphaFoldDB" id="A0A1Y1S7R7"/>
<evidence type="ECO:0000313" key="7">
    <source>
        <dbReference type="Proteomes" id="UP000192639"/>
    </source>
</evidence>
<dbReference type="GO" id="GO:0016887">
    <property type="term" value="F:ATP hydrolysis activity"/>
    <property type="evidence" value="ECO:0007669"/>
    <property type="project" value="InterPro"/>
</dbReference>
<keyword evidence="7" id="KW-1185">Reference proteome</keyword>
<evidence type="ECO:0000259" key="5">
    <source>
        <dbReference type="SMART" id="SM00382"/>
    </source>
</evidence>
<dbReference type="InterPro" id="IPR041569">
    <property type="entry name" value="AAA_lid_3"/>
</dbReference>
<dbReference type="PROSITE" id="PS00674">
    <property type="entry name" value="AAA"/>
    <property type="match status" value="1"/>
</dbReference>
<comment type="caution">
    <text evidence="6">The sequence shown here is derived from an EMBL/GenBank/DDBJ whole genome shotgun (WGS) entry which is preliminary data.</text>
</comment>
<evidence type="ECO:0000256" key="3">
    <source>
        <dbReference type="ARBA" id="ARBA00022840"/>
    </source>
</evidence>
<name>A0A1Y1S7R7_9MICR</name>
<dbReference type="EMBL" id="LWDP01000034">
    <property type="protein sequence ID" value="ORD94052.1"/>
    <property type="molecule type" value="Genomic_DNA"/>
</dbReference>
<dbReference type="InterPro" id="IPR003593">
    <property type="entry name" value="AAA+_ATPase"/>
</dbReference>
<gene>
    <name evidence="6" type="primary">FIGL1</name>
    <name evidence="6" type="ORF">ECANGB1_1207</name>
</gene>
<keyword evidence="2 4" id="KW-0547">Nucleotide-binding</keyword>
<dbReference type="Gene3D" id="1.10.8.60">
    <property type="match status" value="1"/>
</dbReference>
<dbReference type="Pfam" id="PF17862">
    <property type="entry name" value="AAA_lid_3"/>
    <property type="match status" value="1"/>
</dbReference>
<keyword evidence="3 4" id="KW-0067">ATP-binding</keyword>
<dbReference type="Pfam" id="PF00004">
    <property type="entry name" value="AAA"/>
    <property type="match status" value="1"/>
</dbReference>
<dbReference type="Gene3D" id="3.40.50.300">
    <property type="entry name" value="P-loop containing nucleotide triphosphate hydrolases"/>
    <property type="match status" value="1"/>
</dbReference>
<evidence type="ECO:0000256" key="4">
    <source>
        <dbReference type="RuleBase" id="RU003651"/>
    </source>
</evidence>
<dbReference type="GO" id="GO:0005524">
    <property type="term" value="F:ATP binding"/>
    <property type="evidence" value="ECO:0007669"/>
    <property type="project" value="UniProtKB-KW"/>
</dbReference>
<organism evidence="6 7">
    <name type="scientific">Enterospora canceri</name>
    <dbReference type="NCBI Taxonomy" id="1081671"/>
    <lineage>
        <taxon>Eukaryota</taxon>
        <taxon>Fungi</taxon>
        <taxon>Fungi incertae sedis</taxon>
        <taxon>Microsporidia</taxon>
        <taxon>Enterocytozoonidae</taxon>
        <taxon>Enterospora</taxon>
    </lineage>
</organism>
<dbReference type="OrthoDB" id="10251136at2759"/>
<protein>
    <submittedName>
        <fullName evidence="6">FIGL1</fullName>
    </submittedName>
</protein>
<dbReference type="FunFam" id="1.10.8.60:FF:000022">
    <property type="entry name" value="Fidgetin like 1"/>
    <property type="match status" value="1"/>
</dbReference>
<dbReference type="FunFam" id="3.40.50.300:FF:000093">
    <property type="entry name" value="Fidgetin-like 1"/>
    <property type="match status" value="1"/>
</dbReference>